<accession>W0FQX3</accession>
<dbReference type="EMBL" id="KC246834">
    <property type="protein sequence ID" value="AHF25400.1"/>
    <property type="molecule type" value="Genomic_DNA"/>
</dbReference>
<name>W0FQX3_9BACT</name>
<evidence type="ECO:0008006" key="3">
    <source>
        <dbReference type="Google" id="ProtNLM"/>
    </source>
</evidence>
<evidence type="ECO:0000256" key="1">
    <source>
        <dbReference type="SAM" id="Phobius"/>
    </source>
</evidence>
<organism evidence="2">
    <name type="scientific">uncultured bacterium Contig137</name>
    <dbReference type="NCBI Taxonomy" id="1393421"/>
    <lineage>
        <taxon>Bacteria</taxon>
        <taxon>environmental samples</taxon>
    </lineage>
</organism>
<evidence type="ECO:0000313" key="2">
    <source>
        <dbReference type="EMBL" id="AHF25400.1"/>
    </source>
</evidence>
<protein>
    <recommendedName>
        <fullName evidence="3">Colicin V production protein</fullName>
    </recommendedName>
</protein>
<feature type="transmembrane region" description="Helical" evidence="1">
    <location>
        <begin position="31"/>
        <end position="49"/>
    </location>
</feature>
<reference evidence="2" key="1">
    <citation type="journal article" date="2013" name="PLoS ONE">
        <title>Metagenomic insights into the carbohydrate-active enzymes carried by the microorganisms adhering to solid digesta in the rumen of cows.</title>
        <authorList>
            <person name="Wang L."/>
            <person name="Hatem A."/>
            <person name="Catalyurek U.V."/>
            <person name="Morrison M."/>
            <person name="Yu Z."/>
        </authorList>
    </citation>
    <scope>NUCLEOTIDE SEQUENCE</scope>
</reference>
<feature type="transmembrane region" description="Helical" evidence="1">
    <location>
        <begin position="170"/>
        <end position="194"/>
    </location>
</feature>
<keyword evidence="1" id="KW-0472">Membrane</keyword>
<dbReference type="AlphaFoldDB" id="W0FQX3"/>
<sequence length="224" mass="23908">MEYLPVLLDIALVLIPLASIIIGASRGFTKTVLPFALTIFFLLAARGYASPAAKRINSEFVHSRVESYIEERLENAAEDGVSTIEKALPESFVTLAEKAGFTAGEAIKEDRIESVSSQITSAAEKRLIIPALTFGVYVLFYIFSKILALIITGVVDIAAKLPVLKQANSLLGLVFGAVFGAVRCALFTGISALVCSFLPGSAYASAVSQTKLLSPLIEYISSLI</sequence>
<proteinExistence type="predicted"/>
<feature type="transmembrane region" description="Helical" evidence="1">
    <location>
        <begin position="134"/>
        <end position="158"/>
    </location>
</feature>
<keyword evidence="1" id="KW-1133">Transmembrane helix</keyword>
<keyword evidence="1" id="KW-0812">Transmembrane</keyword>
<feature type="transmembrane region" description="Helical" evidence="1">
    <location>
        <begin position="6"/>
        <end position="24"/>
    </location>
</feature>